<feature type="domain" description="Ig-like" evidence="1">
    <location>
        <begin position="137"/>
        <end position="209"/>
    </location>
</feature>
<dbReference type="SMART" id="SM00409">
    <property type="entry name" value="IG"/>
    <property type="match status" value="3"/>
</dbReference>
<protein>
    <recommendedName>
        <fullName evidence="1">Ig-like domain-containing protein</fullName>
    </recommendedName>
</protein>
<dbReference type="Proteomes" id="UP001174909">
    <property type="component" value="Unassembled WGS sequence"/>
</dbReference>
<reference evidence="2" key="1">
    <citation type="submission" date="2023-03" db="EMBL/GenBank/DDBJ databases">
        <authorList>
            <person name="Steffen K."/>
            <person name="Cardenas P."/>
        </authorList>
    </citation>
    <scope>NUCLEOTIDE SEQUENCE</scope>
</reference>
<proteinExistence type="predicted"/>
<comment type="caution">
    <text evidence="2">The sequence shown here is derived from an EMBL/GenBank/DDBJ whole genome shotgun (WGS) entry which is preliminary data.</text>
</comment>
<evidence type="ECO:0000313" key="2">
    <source>
        <dbReference type="EMBL" id="CAI8023536.1"/>
    </source>
</evidence>
<dbReference type="InterPro" id="IPR003599">
    <property type="entry name" value="Ig_sub"/>
</dbReference>
<dbReference type="PROSITE" id="PS50835">
    <property type="entry name" value="IG_LIKE"/>
    <property type="match status" value="3"/>
</dbReference>
<evidence type="ECO:0000259" key="1">
    <source>
        <dbReference type="PROSITE" id="PS50835"/>
    </source>
</evidence>
<evidence type="ECO:0000313" key="3">
    <source>
        <dbReference type="Proteomes" id="UP001174909"/>
    </source>
</evidence>
<dbReference type="InterPro" id="IPR007110">
    <property type="entry name" value="Ig-like_dom"/>
</dbReference>
<dbReference type="PANTHER" id="PTHR46013">
    <property type="entry name" value="VASCULAR CELL ADHESION MOLECULE 1"/>
    <property type="match status" value="1"/>
</dbReference>
<dbReference type="EMBL" id="CASHTH010002011">
    <property type="protein sequence ID" value="CAI8023536.1"/>
    <property type="molecule type" value="Genomic_DNA"/>
</dbReference>
<dbReference type="PANTHER" id="PTHR46013:SF4">
    <property type="entry name" value="B-CELL RECEPTOR CD22-RELATED"/>
    <property type="match status" value="1"/>
</dbReference>
<keyword evidence="3" id="KW-1185">Reference proteome</keyword>
<feature type="domain" description="Ig-like" evidence="1">
    <location>
        <begin position="26"/>
        <end position="130"/>
    </location>
</feature>
<feature type="domain" description="Ig-like" evidence="1">
    <location>
        <begin position="236"/>
        <end position="335"/>
    </location>
</feature>
<gene>
    <name evidence="2" type="ORF">GBAR_LOCUS13741</name>
</gene>
<dbReference type="Gene3D" id="2.60.40.10">
    <property type="entry name" value="Immunoglobulins"/>
    <property type="match status" value="3"/>
</dbReference>
<organism evidence="2 3">
    <name type="scientific">Geodia barretti</name>
    <name type="common">Barrett's horny sponge</name>
    <dbReference type="NCBI Taxonomy" id="519541"/>
    <lineage>
        <taxon>Eukaryota</taxon>
        <taxon>Metazoa</taxon>
        <taxon>Porifera</taxon>
        <taxon>Demospongiae</taxon>
        <taxon>Heteroscleromorpha</taxon>
        <taxon>Tetractinellida</taxon>
        <taxon>Astrophorina</taxon>
        <taxon>Geodiidae</taxon>
        <taxon>Geodia</taxon>
    </lineage>
</organism>
<accession>A0AA35S7G1</accession>
<dbReference type="Pfam" id="PF00047">
    <property type="entry name" value="ig"/>
    <property type="match status" value="2"/>
</dbReference>
<dbReference type="InterPro" id="IPR036179">
    <property type="entry name" value="Ig-like_dom_sf"/>
</dbReference>
<sequence length="342" mass="35425">WGTGSPPANVSIPTPPIPVNVSLPAPEVSLSVPSGPLYQGTSLTLSCTATLPPSVDTNVSVTIQWTPNTTDNRVTIIPASSLQSPFISTLTISPLAMADTGNFYCVASADSPSEYITSSGKGEPDQETVTVTALPAPIVSISFTGDPTAGSENYTISCSAEVVPGLVVEPDLNIVILNSTLASVSNNNVLQHTFSPLRTSDGGSYTCTAIVNIPGAGVTALTASTVENITVKIPTPDVTFTRRPNGTLYSGTFFTLVCVVDLGPSVNSPLSVSTNWTKDGSVIASDGGRITAHTETLRTSIIGKYESNVTFNPLSKTDSGNYSCSVEVKDAEFITGTTARVV</sequence>
<dbReference type="SUPFAM" id="SSF48726">
    <property type="entry name" value="Immunoglobulin"/>
    <property type="match status" value="2"/>
</dbReference>
<feature type="non-terminal residue" evidence="2">
    <location>
        <position position="1"/>
    </location>
</feature>
<dbReference type="AlphaFoldDB" id="A0AA35S7G1"/>
<name>A0AA35S7G1_GEOBA</name>
<dbReference type="InterPro" id="IPR013783">
    <property type="entry name" value="Ig-like_fold"/>
</dbReference>
<dbReference type="InterPro" id="IPR013151">
    <property type="entry name" value="Immunoglobulin_dom"/>
</dbReference>